<organism evidence="1 2">
    <name type="scientific">Pelosinus propionicus DSM 13327</name>
    <dbReference type="NCBI Taxonomy" id="1123291"/>
    <lineage>
        <taxon>Bacteria</taxon>
        <taxon>Bacillati</taxon>
        <taxon>Bacillota</taxon>
        <taxon>Negativicutes</taxon>
        <taxon>Selenomonadales</taxon>
        <taxon>Sporomusaceae</taxon>
        <taxon>Pelosinus</taxon>
    </lineage>
</organism>
<evidence type="ECO:0000313" key="1">
    <source>
        <dbReference type="EMBL" id="SFL55998.1"/>
    </source>
</evidence>
<proteinExistence type="predicted"/>
<dbReference type="GO" id="GO:0009143">
    <property type="term" value="P:nucleoside triphosphate catabolic process"/>
    <property type="evidence" value="ECO:0007669"/>
    <property type="project" value="InterPro"/>
</dbReference>
<keyword evidence="2" id="KW-1185">Reference proteome</keyword>
<protein>
    <submittedName>
        <fullName evidence="1">NTP pyrophosphatase, house-cleaning of non-canonical NTPs</fullName>
    </submittedName>
</protein>
<dbReference type="PANTHER" id="PTHR46523">
    <property type="entry name" value="DCTP PYROPHOSPHATASE 1"/>
    <property type="match status" value="1"/>
</dbReference>
<dbReference type="OrthoDB" id="9791898at2"/>
<dbReference type="InterPro" id="IPR025984">
    <property type="entry name" value="DCTPP"/>
</dbReference>
<dbReference type="InterPro" id="IPR052555">
    <property type="entry name" value="dCTP_Pyrophosphatase"/>
</dbReference>
<dbReference type="Gene3D" id="1.10.287.1080">
    <property type="entry name" value="MazG-like"/>
    <property type="match status" value="1"/>
</dbReference>
<dbReference type="SUPFAM" id="SSF101386">
    <property type="entry name" value="all-alpha NTP pyrophosphatases"/>
    <property type="match status" value="1"/>
</dbReference>
<name>A0A1I4INR0_9FIRM</name>
<dbReference type="RefSeq" id="WP_090934034.1">
    <property type="nucleotide sequence ID" value="NZ_FOTS01000009.1"/>
</dbReference>
<dbReference type="GO" id="GO:0047429">
    <property type="term" value="F:nucleoside triphosphate diphosphatase activity"/>
    <property type="evidence" value="ECO:0007669"/>
    <property type="project" value="InterPro"/>
</dbReference>
<reference evidence="2" key="1">
    <citation type="submission" date="2016-10" db="EMBL/GenBank/DDBJ databases">
        <authorList>
            <person name="Varghese N."/>
            <person name="Submissions S."/>
        </authorList>
    </citation>
    <scope>NUCLEOTIDE SEQUENCE [LARGE SCALE GENOMIC DNA]</scope>
    <source>
        <strain evidence="2">DSM 13327</strain>
    </source>
</reference>
<accession>A0A1I4INR0</accession>
<dbReference type="PIRSF" id="PIRSF029826">
    <property type="entry name" value="UCP029826_pph"/>
    <property type="match status" value="1"/>
</dbReference>
<dbReference type="Pfam" id="PF12643">
    <property type="entry name" value="MazG-like"/>
    <property type="match status" value="1"/>
</dbReference>
<dbReference type="EMBL" id="FOTS01000009">
    <property type="protein sequence ID" value="SFL55998.1"/>
    <property type="molecule type" value="Genomic_DNA"/>
</dbReference>
<dbReference type="CDD" id="cd11537">
    <property type="entry name" value="NTP-PPase_RS21-C6_like"/>
    <property type="match status" value="1"/>
</dbReference>
<dbReference type="AlphaFoldDB" id="A0A1I4INR0"/>
<gene>
    <name evidence="1" type="ORF">SAMN04490355_10094</name>
</gene>
<evidence type="ECO:0000313" key="2">
    <source>
        <dbReference type="Proteomes" id="UP000199520"/>
    </source>
</evidence>
<dbReference type="Proteomes" id="UP000199520">
    <property type="component" value="Unassembled WGS sequence"/>
</dbReference>
<dbReference type="PANTHER" id="PTHR46523:SF1">
    <property type="entry name" value="DCTP PYROPHOSPHATASE 1"/>
    <property type="match status" value="1"/>
</dbReference>
<dbReference type="STRING" id="1123291.SAMN04490355_10094"/>
<sequence length="115" mass="13392">MNKELIEKILKFRDERNWKQFHNPKDLAISINLEAAELLENFQWTGSDTEVSAEKLENISEELADVVIYCIYMANVLGLDMDTMILNKLSKNGEKYKVNNSYGNKNKYTRLEILS</sequence>